<dbReference type="RefSeq" id="WP_241767784.1">
    <property type="nucleotide sequence ID" value="NZ_BALE01000041.1"/>
</dbReference>
<dbReference type="AlphaFoldDB" id="A0A0D6MNG4"/>
<sequence>MNALPIASMRSALADAVELAGGQRAWSAKTGIHQSIISETINGKREVSEPIINALGYAVQTVCIPMRGQNAYAGALK</sequence>
<evidence type="ECO:0008006" key="3">
    <source>
        <dbReference type="Google" id="ProtNLM"/>
    </source>
</evidence>
<keyword evidence="2" id="KW-1185">Reference proteome</keyword>
<gene>
    <name evidence="1" type="ORF">Tasa_041_024</name>
</gene>
<dbReference type="STRING" id="1231623.Tasa_041_024"/>
<protein>
    <recommendedName>
        <fullName evidence="3">HTH cro/C1-type domain-containing protein</fullName>
    </recommendedName>
</protein>
<accession>A0A0D6MNG4</accession>
<name>A0A0D6MNG4_9PROT</name>
<proteinExistence type="predicted"/>
<organism evidence="1 2">
    <name type="scientific">Tanticharoenia sakaeratensis NBRC 103193</name>
    <dbReference type="NCBI Taxonomy" id="1231623"/>
    <lineage>
        <taxon>Bacteria</taxon>
        <taxon>Pseudomonadati</taxon>
        <taxon>Pseudomonadota</taxon>
        <taxon>Alphaproteobacteria</taxon>
        <taxon>Acetobacterales</taxon>
        <taxon>Acetobacteraceae</taxon>
        <taxon>Tanticharoenia</taxon>
    </lineage>
</organism>
<comment type="caution">
    <text evidence="1">The sequence shown here is derived from an EMBL/GenBank/DDBJ whole genome shotgun (WGS) entry which is preliminary data.</text>
</comment>
<evidence type="ECO:0000313" key="2">
    <source>
        <dbReference type="Proteomes" id="UP000032679"/>
    </source>
</evidence>
<dbReference type="EMBL" id="BALE01000041">
    <property type="protein sequence ID" value="GAN55229.1"/>
    <property type="molecule type" value="Genomic_DNA"/>
</dbReference>
<evidence type="ECO:0000313" key="1">
    <source>
        <dbReference type="EMBL" id="GAN55229.1"/>
    </source>
</evidence>
<dbReference type="Proteomes" id="UP000032679">
    <property type="component" value="Unassembled WGS sequence"/>
</dbReference>
<reference evidence="1 2" key="1">
    <citation type="submission" date="2012-10" db="EMBL/GenBank/DDBJ databases">
        <title>Genome sequencing of Tanticharoenia sakaeratensis NBRC 103193.</title>
        <authorList>
            <person name="Azuma Y."/>
            <person name="Hadano H."/>
            <person name="Hirakawa H."/>
            <person name="Matsushita K."/>
        </authorList>
    </citation>
    <scope>NUCLEOTIDE SEQUENCE [LARGE SCALE GENOMIC DNA]</scope>
    <source>
        <strain evidence="1 2">NBRC 103193</strain>
    </source>
</reference>